<evidence type="ECO:0000256" key="1">
    <source>
        <dbReference type="SAM" id="MobiDB-lite"/>
    </source>
</evidence>
<dbReference type="AlphaFoldDB" id="A0A346PRI6"/>
<protein>
    <submittedName>
        <fullName evidence="2">Uncharacterized protein</fullName>
    </submittedName>
</protein>
<feature type="compositionally biased region" description="Low complexity" evidence="1">
    <location>
        <begin position="1"/>
        <end position="17"/>
    </location>
</feature>
<evidence type="ECO:0000313" key="2">
    <source>
        <dbReference type="EMBL" id="AXR82131.1"/>
    </source>
</evidence>
<accession>A0A346PRI6</accession>
<gene>
    <name evidence="2" type="ORF">AArcMg_2133</name>
</gene>
<feature type="region of interest" description="Disordered" evidence="1">
    <location>
        <begin position="1"/>
        <end position="24"/>
    </location>
</feature>
<dbReference type="EMBL" id="CP027033">
    <property type="protein sequence ID" value="AXR82131.1"/>
    <property type="molecule type" value="Genomic_DNA"/>
</dbReference>
<name>A0A346PRI6_9EURY</name>
<organism evidence="2 3">
    <name type="scientific">Natrarchaeobaculum sulfurireducens</name>
    <dbReference type="NCBI Taxonomy" id="2044521"/>
    <lineage>
        <taxon>Archaea</taxon>
        <taxon>Methanobacteriati</taxon>
        <taxon>Methanobacteriota</taxon>
        <taxon>Stenosarchaea group</taxon>
        <taxon>Halobacteria</taxon>
        <taxon>Halobacteriales</taxon>
        <taxon>Natrialbaceae</taxon>
        <taxon>Natrarchaeobaculum</taxon>
    </lineage>
</organism>
<dbReference type="Proteomes" id="UP000258613">
    <property type="component" value="Chromosome"/>
</dbReference>
<evidence type="ECO:0000313" key="3">
    <source>
        <dbReference type="Proteomes" id="UP000258613"/>
    </source>
</evidence>
<sequence length="74" mass="7904">MAASSTTPGTTVSTGCSSDRRSWLPRWRQTTPAVEFSRSVQPSDSPFLSGGYVVLTEVLMSVDGVLDSPNWVGP</sequence>
<dbReference type="KEGG" id="nag:AArcMg_2133"/>
<keyword evidence="3" id="KW-1185">Reference proteome</keyword>
<proteinExistence type="predicted"/>
<reference evidence="3" key="1">
    <citation type="submission" date="2018-02" db="EMBL/GenBank/DDBJ databases">
        <title>Phenotypic and genomic properties of facultatively anaerobic sulfur-reducing natronoarchaea from hypersaline soda lakes.</title>
        <authorList>
            <person name="Sorokin D.Y."/>
            <person name="Kublanov I.V."/>
            <person name="Roman P."/>
            <person name="Sinninghe Damste J.S."/>
            <person name="Golyshin P.N."/>
            <person name="Rojo D."/>
            <person name="Ciordia S."/>
            <person name="Mena M.D.C."/>
            <person name="Ferrer M."/>
            <person name="Messina E."/>
            <person name="Smedile F."/>
            <person name="La Spada G."/>
            <person name="La Cono V."/>
            <person name="Yakimov M.M."/>
        </authorList>
    </citation>
    <scope>NUCLEOTIDE SEQUENCE [LARGE SCALE GENOMIC DNA]</scope>
    <source>
        <strain evidence="3">AArc-Mg</strain>
    </source>
</reference>